<name>A0A2I0AQ74_9ASPA</name>
<gene>
    <name evidence="1" type="ORF">AXF42_Ash016753</name>
</gene>
<sequence>MATKLPIFLQIGYFQGLEGSKRQRPDARHSKLEKQRQWWKSAFFLFKKRGRGVVGRFNDSSLREVQPPPMPLYAAESWKKARMSCRRRAPWSRQRRASEFGEEGVPYLSLRDLNLLEDHRLAAGAPAAEPPPVPIYLVT</sequence>
<dbReference type="Proteomes" id="UP000236161">
    <property type="component" value="Unassembled WGS sequence"/>
</dbReference>
<proteinExistence type="predicted"/>
<dbReference type="EMBL" id="KZ451961">
    <property type="protein sequence ID" value="PKA57707.1"/>
    <property type="molecule type" value="Genomic_DNA"/>
</dbReference>
<reference evidence="1 2" key="1">
    <citation type="journal article" date="2017" name="Nature">
        <title>The Apostasia genome and the evolution of orchids.</title>
        <authorList>
            <person name="Zhang G.Q."/>
            <person name="Liu K.W."/>
            <person name="Li Z."/>
            <person name="Lohaus R."/>
            <person name="Hsiao Y.Y."/>
            <person name="Niu S.C."/>
            <person name="Wang J.Y."/>
            <person name="Lin Y.C."/>
            <person name="Xu Q."/>
            <person name="Chen L.J."/>
            <person name="Yoshida K."/>
            <person name="Fujiwara S."/>
            <person name="Wang Z.W."/>
            <person name="Zhang Y.Q."/>
            <person name="Mitsuda N."/>
            <person name="Wang M."/>
            <person name="Liu G.H."/>
            <person name="Pecoraro L."/>
            <person name="Huang H.X."/>
            <person name="Xiao X.J."/>
            <person name="Lin M."/>
            <person name="Wu X.Y."/>
            <person name="Wu W.L."/>
            <person name="Chen Y.Y."/>
            <person name="Chang S.B."/>
            <person name="Sakamoto S."/>
            <person name="Ohme-Takagi M."/>
            <person name="Yagi M."/>
            <person name="Zeng S.J."/>
            <person name="Shen C.Y."/>
            <person name="Yeh C.M."/>
            <person name="Luo Y.B."/>
            <person name="Tsai W.C."/>
            <person name="Van de Peer Y."/>
            <person name="Liu Z.J."/>
        </authorList>
    </citation>
    <scope>NUCLEOTIDE SEQUENCE [LARGE SCALE GENOMIC DNA]</scope>
    <source>
        <strain evidence="2">cv. Shenzhen</strain>
        <tissue evidence="1">Stem</tissue>
    </source>
</reference>
<protein>
    <submittedName>
        <fullName evidence="1">Uncharacterized protein</fullName>
    </submittedName>
</protein>
<dbReference type="AlphaFoldDB" id="A0A2I0AQ74"/>
<organism evidence="1 2">
    <name type="scientific">Apostasia shenzhenica</name>
    <dbReference type="NCBI Taxonomy" id="1088818"/>
    <lineage>
        <taxon>Eukaryota</taxon>
        <taxon>Viridiplantae</taxon>
        <taxon>Streptophyta</taxon>
        <taxon>Embryophyta</taxon>
        <taxon>Tracheophyta</taxon>
        <taxon>Spermatophyta</taxon>
        <taxon>Magnoliopsida</taxon>
        <taxon>Liliopsida</taxon>
        <taxon>Asparagales</taxon>
        <taxon>Orchidaceae</taxon>
        <taxon>Apostasioideae</taxon>
        <taxon>Apostasia</taxon>
    </lineage>
</organism>
<evidence type="ECO:0000313" key="1">
    <source>
        <dbReference type="EMBL" id="PKA57707.1"/>
    </source>
</evidence>
<evidence type="ECO:0000313" key="2">
    <source>
        <dbReference type="Proteomes" id="UP000236161"/>
    </source>
</evidence>
<keyword evidence="2" id="KW-1185">Reference proteome</keyword>
<accession>A0A2I0AQ74</accession>